<name>A0ABN1P348_9PSEU</name>
<feature type="transmembrane region" description="Helical" evidence="6">
    <location>
        <begin position="14"/>
        <end position="34"/>
    </location>
</feature>
<feature type="transmembrane region" description="Helical" evidence="6">
    <location>
        <begin position="183"/>
        <end position="206"/>
    </location>
</feature>
<feature type="transmembrane region" description="Helical" evidence="6">
    <location>
        <begin position="121"/>
        <end position="147"/>
    </location>
</feature>
<dbReference type="EMBL" id="BAAAHP010000014">
    <property type="protein sequence ID" value="GAA0922148.1"/>
    <property type="molecule type" value="Genomic_DNA"/>
</dbReference>
<dbReference type="Pfam" id="PF00146">
    <property type="entry name" value="NADHdh"/>
    <property type="match status" value="1"/>
</dbReference>
<evidence type="ECO:0000256" key="3">
    <source>
        <dbReference type="ARBA" id="ARBA00022989"/>
    </source>
</evidence>
<evidence type="ECO:0000313" key="8">
    <source>
        <dbReference type="Proteomes" id="UP001499967"/>
    </source>
</evidence>
<comment type="caution">
    <text evidence="7">The sequence shown here is derived from an EMBL/GenBank/DDBJ whole genome shotgun (WGS) entry which is preliminary data.</text>
</comment>
<sequence>MGEMPQEVATSMALPWWSVLLLPVLLGVATWVVLACDAALEARPVGGPAGMGPAVAAPLRETARLLVGQRRRTLAGDRVLGGIGGAALPVAAVLAAAVLPLGERPVADLSIGVVWFNAMEVVAWAAVWMVGWGSNSALGLVGGYRFVAQGLAYELPHMFAIITAALGAESLRLTTIVDAQRDLWFVVIMPVAFAVYLLSAAAMAFWGPFDTPLSREVAGGAAVELAGVDRLVFVGGRWLLLVVAAAMAVPLFLGGGVGPLLPAWAWAVVKTAAVLALLVWLRRRFPAVRMDRFTEFAWVVLIPLTIAQALVVALVVLQRGGM</sequence>
<evidence type="ECO:0000256" key="6">
    <source>
        <dbReference type="SAM" id="Phobius"/>
    </source>
</evidence>
<accession>A0ABN1P348</accession>
<dbReference type="Proteomes" id="UP001499967">
    <property type="component" value="Unassembled WGS sequence"/>
</dbReference>
<evidence type="ECO:0000256" key="5">
    <source>
        <dbReference type="RuleBase" id="RU000471"/>
    </source>
</evidence>
<proteinExistence type="inferred from homology"/>
<dbReference type="PANTHER" id="PTHR11432">
    <property type="entry name" value="NADH DEHYDROGENASE SUBUNIT 1"/>
    <property type="match status" value="1"/>
</dbReference>
<keyword evidence="4 6" id="KW-0472">Membrane</keyword>
<protein>
    <recommendedName>
        <fullName evidence="9">NADH-quinone oxidoreductase subunit H</fullName>
    </recommendedName>
</protein>
<evidence type="ECO:0000256" key="4">
    <source>
        <dbReference type="ARBA" id="ARBA00023136"/>
    </source>
</evidence>
<reference evidence="7 8" key="1">
    <citation type="journal article" date="2019" name="Int. J. Syst. Evol. Microbiol.">
        <title>The Global Catalogue of Microorganisms (GCM) 10K type strain sequencing project: providing services to taxonomists for standard genome sequencing and annotation.</title>
        <authorList>
            <consortium name="The Broad Institute Genomics Platform"/>
            <consortium name="The Broad Institute Genome Sequencing Center for Infectious Disease"/>
            <person name="Wu L."/>
            <person name="Ma J."/>
        </authorList>
    </citation>
    <scope>NUCLEOTIDE SEQUENCE [LARGE SCALE GENOMIC DNA]</scope>
    <source>
        <strain evidence="7 8">JCM 11117</strain>
    </source>
</reference>
<dbReference type="PANTHER" id="PTHR11432:SF3">
    <property type="entry name" value="NADH-UBIQUINONE OXIDOREDUCTASE CHAIN 1"/>
    <property type="match status" value="1"/>
</dbReference>
<dbReference type="InterPro" id="IPR001694">
    <property type="entry name" value="NADH_UbQ_OxRdtase_su1/FPO"/>
</dbReference>
<keyword evidence="8" id="KW-1185">Reference proteome</keyword>
<evidence type="ECO:0000313" key="7">
    <source>
        <dbReference type="EMBL" id="GAA0922148.1"/>
    </source>
</evidence>
<keyword evidence="5" id="KW-0520">NAD</keyword>
<feature type="transmembrane region" description="Helical" evidence="6">
    <location>
        <begin position="79"/>
        <end position="101"/>
    </location>
</feature>
<organism evidence="7 8">
    <name type="scientific">Pseudonocardia zijingensis</name>
    <dbReference type="NCBI Taxonomy" id="153376"/>
    <lineage>
        <taxon>Bacteria</taxon>
        <taxon>Bacillati</taxon>
        <taxon>Actinomycetota</taxon>
        <taxon>Actinomycetes</taxon>
        <taxon>Pseudonocardiales</taxon>
        <taxon>Pseudonocardiaceae</taxon>
        <taxon>Pseudonocardia</taxon>
    </lineage>
</organism>
<comment type="similarity">
    <text evidence="5">Belongs to the complex I subunit 1 family.</text>
</comment>
<dbReference type="RefSeq" id="WP_343938480.1">
    <property type="nucleotide sequence ID" value="NZ_BAAAHP010000014.1"/>
</dbReference>
<gene>
    <name evidence="7" type="ORF">GCM10009559_05390</name>
</gene>
<evidence type="ECO:0008006" key="9">
    <source>
        <dbReference type="Google" id="ProtNLM"/>
    </source>
</evidence>
<evidence type="ECO:0000256" key="1">
    <source>
        <dbReference type="ARBA" id="ARBA00004141"/>
    </source>
</evidence>
<feature type="transmembrane region" description="Helical" evidence="6">
    <location>
        <begin position="293"/>
        <end position="317"/>
    </location>
</feature>
<keyword evidence="2 5" id="KW-0812">Transmembrane</keyword>
<feature type="transmembrane region" description="Helical" evidence="6">
    <location>
        <begin position="263"/>
        <end position="281"/>
    </location>
</feature>
<feature type="transmembrane region" description="Helical" evidence="6">
    <location>
        <begin position="238"/>
        <end position="257"/>
    </location>
</feature>
<evidence type="ECO:0000256" key="2">
    <source>
        <dbReference type="ARBA" id="ARBA00022692"/>
    </source>
</evidence>
<comment type="subcellular location">
    <subcellularLocation>
        <location evidence="5">Cell membrane</location>
        <topology evidence="5">Multi-pass membrane protein</topology>
    </subcellularLocation>
    <subcellularLocation>
        <location evidence="1">Membrane</location>
        <topology evidence="1">Multi-pass membrane protein</topology>
    </subcellularLocation>
</comment>
<keyword evidence="3 6" id="KW-1133">Transmembrane helix</keyword>